<gene>
    <name evidence="2" type="ORF">ACFOUR_08030</name>
</gene>
<feature type="transmembrane region" description="Helical" evidence="1">
    <location>
        <begin position="409"/>
        <end position="428"/>
    </location>
</feature>
<proteinExistence type="predicted"/>
<feature type="transmembrane region" description="Helical" evidence="1">
    <location>
        <begin position="44"/>
        <end position="62"/>
    </location>
</feature>
<evidence type="ECO:0000313" key="3">
    <source>
        <dbReference type="Proteomes" id="UP001595846"/>
    </source>
</evidence>
<dbReference type="AlphaFoldDB" id="A0ABD5NMX1"/>
<accession>A0ABD5NMX1</accession>
<feature type="transmembrane region" description="Helical" evidence="1">
    <location>
        <begin position="248"/>
        <end position="265"/>
    </location>
</feature>
<keyword evidence="1" id="KW-0472">Membrane</keyword>
<evidence type="ECO:0000256" key="1">
    <source>
        <dbReference type="SAM" id="Phobius"/>
    </source>
</evidence>
<feature type="transmembrane region" description="Helical" evidence="1">
    <location>
        <begin position="440"/>
        <end position="464"/>
    </location>
</feature>
<keyword evidence="1" id="KW-1133">Transmembrane helix</keyword>
<organism evidence="2 3">
    <name type="scientific">Halovivax cerinus</name>
    <dbReference type="NCBI Taxonomy" id="1487865"/>
    <lineage>
        <taxon>Archaea</taxon>
        <taxon>Methanobacteriati</taxon>
        <taxon>Methanobacteriota</taxon>
        <taxon>Stenosarchaea group</taxon>
        <taxon>Halobacteria</taxon>
        <taxon>Halobacteriales</taxon>
        <taxon>Natrialbaceae</taxon>
        <taxon>Halovivax</taxon>
    </lineage>
</organism>
<dbReference type="GeneID" id="73904068"/>
<comment type="caution">
    <text evidence="2">The sequence shown here is derived from an EMBL/GenBank/DDBJ whole genome shotgun (WGS) entry which is preliminary data.</text>
</comment>
<feature type="transmembrane region" description="Helical" evidence="1">
    <location>
        <begin position="345"/>
        <end position="366"/>
    </location>
</feature>
<dbReference type="RefSeq" id="WP_256531337.1">
    <property type="nucleotide sequence ID" value="NZ_CP101824.1"/>
</dbReference>
<keyword evidence="1" id="KW-0812">Transmembrane</keyword>
<dbReference type="Proteomes" id="UP001595846">
    <property type="component" value="Unassembled WGS sequence"/>
</dbReference>
<feature type="transmembrane region" description="Helical" evidence="1">
    <location>
        <begin position="378"/>
        <end position="397"/>
    </location>
</feature>
<feature type="transmembrane region" description="Helical" evidence="1">
    <location>
        <begin position="222"/>
        <end position="242"/>
    </location>
</feature>
<feature type="transmembrane region" description="Helical" evidence="1">
    <location>
        <begin position="169"/>
        <end position="187"/>
    </location>
</feature>
<feature type="transmembrane region" description="Helical" evidence="1">
    <location>
        <begin position="69"/>
        <end position="93"/>
    </location>
</feature>
<keyword evidence="3" id="KW-1185">Reference proteome</keyword>
<feature type="transmembrane region" description="Helical" evidence="1">
    <location>
        <begin position="141"/>
        <end position="162"/>
    </location>
</feature>
<dbReference type="EMBL" id="JBHSAQ010000003">
    <property type="protein sequence ID" value="MFC3958316.1"/>
    <property type="molecule type" value="Genomic_DNA"/>
</dbReference>
<sequence>MRKFHANTVLTVGFVALAAAILIARSNPATGYEPSIYAGTPTSTWILFGLALVIAVTMALSMRGLHQAIGIGLGGFVVTTIVSLPLVRGYFFIGMGDGLTHLGWVRDFHAGTLAPHELLYPGLHGVATALSVAGGFDVPRALMLAVVVLFVPFVLFVPLIVYAVTDRPLAAGIAAVCAWFVLPVNNVATHMGAHSNTNALFFVPVFLFAVFAYLYRRPPVRLPLVGSPYSALIALTGFTLLLIHPQQMASAVVVLASITGVQYLVRRRSNEAHPILEHPTTYGHTAALAGAFGVWVLANERFREGVLGLAYGLVRADVGGEEAVGQRSASLAEIGGSVPELFAKLFLVTSLIGLFAGCYVLIVWIGRSRSAPEARTTVTYLGAALLPLGAMVAVYFLGTSTMAFRQVGFIAVVLTIVGAIALTGLVGWTSRYAPAAVPNALVAIVLGACLVLALATVFASPFIYSPTQHVSEETYHGYETAITNGPDDQPYAGYGYTTYRFNHAIYGVESMSPAQAGIVGPGTGVVDAAEFNAGDYQYAYADEDPYFLAVSEFDTVREHGLYRGLNYDPAALEDLESYDGSARYVSNGEFVLYEVGSGSDRYR</sequence>
<reference evidence="2 3" key="1">
    <citation type="journal article" date="2019" name="Int. J. Syst. Evol. Microbiol.">
        <title>The Global Catalogue of Microorganisms (GCM) 10K type strain sequencing project: providing services to taxonomists for standard genome sequencing and annotation.</title>
        <authorList>
            <consortium name="The Broad Institute Genomics Platform"/>
            <consortium name="The Broad Institute Genome Sequencing Center for Infectious Disease"/>
            <person name="Wu L."/>
            <person name="Ma J."/>
        </authorList>
    </citation>
    <scope>NUCLEOTIDE SEQUENCE [LARGE SCALE GENOMIC DNA]</scope>
    <source>
        <strain evidence="2 3">IBRC-M 10256</strain>
    </source>
</reference>
<name>A0ABD5NMX1_9EURY</name>
<evidence type="ECO:0000313" key="2">
    <source>
        <dbReference type="EMBL" id="MFC3958316.1"/>
    </source>
</evidence>
<protein>
    <submittedName>
        <fullName evidence="2">Uncharacterized protein</fullName>
    </submittedName>
</protein>
<feature type="transmembrane region" description="Helical" evidence="1">
    <location>
        <begin position="199"/>
        <end position="215"/>
    </location>
</feature>